<evidence type="ECO:0000256" key="1">
    <source>
        <dbReference type="SAM" id="MobiDB-lite"/>
    </source>
</evidence>
<dbReference type="EMBL" id="KB870812">
    <property type="protein sequence ID" value="EOA13960.1"/>
    <property type="molecule type" value="Genomic_DNA"/>
</dbReference>
<sequence>MIIALSFYLYPLSPSSSFDCLLFFFSSFLNRFVKERFDSESLLFPGYKVLIFLHKMVDSGREFFMLDNIPWLIWIQMFIFVLLLLLLCVVGIFSLDIGDNSCSSSDSVPSTSGSSLSSKRFLSGNPIPISHHGLGFTVNSSLLQSNQIGNSQSIKGEIEPAVTRRVTTTEEAAEGSLEKESSHNLHHPCNLFRLAGSAFLKCFGIGTEETEDPLRQESKKER</sequence>
<reference evidence="4" key="1">
    <citation type="journal article" date="2013" name="Nat. Genet.">
        <title>The Capsella rubella genome and the genomic consequences of rapid mating system evolution.</title>
        <authorList>
            <person name="Slotte T."/>
            <person name="Hazzouri K.M."/>
            <person name="Agren J.A."/>
            <person name="Koenig D."/>
            <person name="Maumus F."/>
            <person name="Guo Y.L."/>
            <person name="Steige K."/>
            <person name="Platts A.E."/>
            <person name="Escobar J.S."/>
            <person name="Newman L.K."/>
            <person name="Wang W."/>
            <person name="Mandakova T."/>
            <person name="Vello E."/>
            <person name="Smith L.M."/>
            <person name="Henz S.R."/>
            <person name="Steffen J."/>
            <person name="Takuno S."/>
            <person name="Brandvain Y."/>
            <person name="Coop G."/>
            <person name="Andolfatto P."/>
            <person name="Hu T.T."/>
            <person name="Blanchette M."/>
            <person name="Clark R.M."/>
            <person name="Quesneville H."/>
            <person name="Nordborg M."/>
            <person name="Gaut B.S."/>
            <person name="Lysak M.A."/>
            <person name="Jenkins J."/>
            <person name="Grimwood J."/>
            <person name="Chapman J."/>
            <person name="Prochnik S."/>
            <person name="Shu S."/>
            <person name="Rokhsar D."/>
            <person name="Schmutz J."/>
            <person name="Weigel D."/>
            <person name="Wright S.I."/>
        </authorList>
    </citation>
    <scope>NUCLEOTIDE SEQUENCE [LARGE SCALE GENOMIC DNA]</scope>
    <source>
        <strain evidence="4">cv. Monte Gargano</strain>
    </source>
</reference>
<evidence type="ECO:0000313" key="4">
    <source>
        <dbReference type="Proteomes" id="UP000029121"/>
    </source>
</evidence>
<feature type="region of interest" description="Disordered" evidence="1">
    <location>
        <begin position="159"/>
        <end position="183"/>
    </location>
</feature>
<dbReference type="eggNOG" id="ENOG502S5K9">
    <property type="taxonomic scope" value="Eukaryota"/>
</dbReference>
<accession>R0GNN3</accession>
<dbReference type="PANTHER" id="PTHR35771:SF3">
    <property type="entry name" value="TRANSMEMBRANE PROTEIN"/>
    <property type="match status" value="1"/>
</dbReference>
<dbReference type="Proteomes" id="UP000029121">
    <property type="component" value="Unassembled WGS sequence"/>
</dbReference>
<keyword evidence="2" id="KW-1133">Transmembrane helix</keyword>
<keyword evidence="4" id="KW-1185">Reference proteome</keyword>
<dbReference type="AlphaFoldDB" id="R0GNN3"/>
<keyword evidence="2" id="KW-0472">Membrane</keyword>
<organism evidence="3 4">
    <name type="scientific">Capsella rubella</name>
    <dbReference type="NCBI Taxonomy" id="81985"/>
    <lineage>
        <taxon>Eukaryota</taxon>
        <taxon>Viridiplantae</taxon>
        <taxon>Streptophyta</taxon>
        <taxon>Embryophyta</taxon>
        <taxon>Tracheophyta</taxon>
        <taxon>Spermatophyta</taxon>
        <taxon>Magnoliopsida</taxon>
        <taxon>eudicotyledons</taxon>
        <taxon>Gunneridae</taxon>
        <taxon>Pentapetalae</taxon>
        <taxon>rosids</taxon>
        <taxon>malvids</taxon>
        <taxon>Brassicales</taxon>
        <taxon>Brassicaceae</taxon>
        <taxon>Camelineae</taxon>
        <taxon>Capsella</taxon>
    </lineage>
</organism>
<dbReference type="PANTHER" id="PTHR35771">
    <property type="entry name" value="TRANSMEMBRANE PROTEIN-RELATED"/>
    <property type="match status" value="1"/>
</dbReference>
<feature type="compositionally biased region" description="Low complexity" evidence="1">
    <location>
        <begin position="161"/>
        <end position="170"/>
    </location>
</feature>
<keyword evidence="2" id="KW-0812">Transmembrane</keyword>
<evidence type="ECO:0000256" key="2">
    <source>
        <dbReference type="SAM" id="Phobius"/>
    </source>
</evidence>
<gene>
    <name evidence="3" type="ORF">CARUB_v10027082mg</name>
</gene>
<evidence type="ECO:0000313" key="3">
    <source>
        <dbReference type="EMBL" id="EOA13960.1"/>
    </source>
</evidence>
<protein>
    <submittedName>
        <fullName evidence="3">Uncharacterized protein</fullName>
    </submittedName>
</protein>
<proteinExistence type="predicted"/>
<name>R0GNN3_9BRAS</name>
<feature type="transmembrane region" description="Helical" evidence="2">
    <location>
        <begin position="69"/>
        <end position="95"/>
    </location>
</feature>